<protein>
    <submittedName>
        <fullName evidence="1">UDP-N-acetylglucosamine 2-epimerase (Hydrolyzing)</fullName>
        <ecNumber evidence="1">3.2.1.183</ecNumber>
    </submittedName>
</protein>
<dbReference type="EC" id="3.2.1.183" evidence="1"/>
<sequence>MRRKLCIVTGTRAEYGLFVPLLKKLRAEASFQLQLVAAGMHLSPEFGLTYRRIEGDGFRIDRKVEMLLSSDTPIGTSKSMGLGIIGFAEAFQELEPDLVILLGDRFEILSAAQAAMIARVPIAHIAGGDLTEGAFDDAIRHSITKMAQLHFVTNEFSWKRVRQLGENPEYIFHVGSPGIDRIKSMELMGRRELEEKLRLTFRSKNLLITFHPATLEEQEPGRQFWELLTVLHELGPDVGLIFTKPNADPGSRELIRLLEDFSSSRSNVSVFPDLGDLLYLSLMSQADMVVGNSSSGVYETPSFQIPTVNIGDRQKGRLFASSVICCKPERREIEKAIGLAFEMDCTDAVNPYGLGDSAQQITAILKSIPDYKSLVKKKFFDLPAQE</sequence>
<evidence type="ECO:0000313" key="2">
    <source>
        <dbReference type="Proteomes" id="UP000594014"/>
    </source>
</evidence>
<keyword evidence="2" id="KW-1185">Reference proteome</keyword>
<keyword evidence="1" id="KW-0326">Glycosidase</keyword>
<dbReference type="EMBL" id="CP042469">
    <property type="protein sequence ID" value="QOX63404.1"/>
    <property type="molecule type" value="Genomic_DNA"/>
</dbReference>
<gene>
    <name evidence="1" type="primary">neuC</name>
    <name evidence="1" type="ORF">FRZ06_08575</name>
</gene>
<name>A0ACD1AAU9_9FIRM</name>
<evidence type="ECO:0000313" key="1">
    <source>
        <dbReference type="EMBL" id="QOX63404.1"/>
    </source>
</evidence>
<organism evidence="1 2">
    <name type="scientific">Anoxybacterium hadale</name>
    <dbReference type="NCBI Taxonomy" id="3408580"/>
    <lineage>
        <taxon>Bacteria</taxon>
        <taxon>Bacillati</taxon>
        <taxon>Bacillota</taxon>
        <taxon>Clostridia</taxon>
        <taxon>Peptostreptococcales</taxon>
        <taxon>Anaerovoracaceae</taxon>
        <taxon>Anoxybacterium</taxon>
    </lineage>
</organism>
<dbReference type="Proteomes" id="UP000594014">
    <property type="component" value="Chromosome"/>
</dbReference>
<proteinExistence type="predicted"/>
<reference evidence="1" key="1">
    <citation type="submission" date="2019-08" db="EMBL/GenBank/DDBJ databases">
        <title>Genome sequence of Clostridiales bacterium MT110.</title>
        <authorList>
            <person name="Cao J."/>
        </authorList>
    </citation>
    <scope>NUCLEOTIDE SEQUENCE</scope>
    <source>
        <strain evidence="1">MT110</strain>
    </source>
</reference>
<keyword evidence="1" id="KW-0378">Hydrolase</keyword>
<accession>A0ACD1AAU9</accession>